<dbReference type="EnsemblPlants" id="Kaladp0050s0078.1.v1.1">
    <property type="protein sequence ID" value="Kaladp0050s0078.1.v1.1"/>
    <property type="gene ID" value="Kaladp0050s0078.v1.1"/>
</dbReference>
<feature type="transmembrane region" description="Helical" evidence="1">
    <location>
        <begin position="133"/>
        <end position="154"/>
    </location>
</feature>
<dbReference type="InterPro" id="IPR040283">
    <property type="entry name" value="DDB_G0292058-like"/>
</dbReference>
<dbReference type="PANTHER" id="PTHR31414">
    <property type="entry name" value="TRANSMEMBRANE PROTEIN DDB_G0292058"/>
    <property type="match status" value="1"/>
</dbReference>
<name>A0A7N0ZXP7_KALFE</name>
<feature type="transmembrane region" description="Helical" evidence="1">
    <location>
        <begin position="85"/>
        <end position="112"/>
    </location>
</feature>
<evidence type="ECO:0000256" key="2">
    <source>
        <dbReference type="SAM" id="SignalP"/>
    </source>
</evidence>
<feature type="chain" id="PRO_5029511914" evidence="2">
    <location>
        <begin position="24"/>
        <end position="509"/>
    </location>
</feature>
<keyword evidence="1" id="KW-0812">Transmembrane</keyword>
<dbReference type="AlphaFoldDB" id="A0A7N0ZXP7"/>
<dbReference type="OMA" id="LVECQTV"/>
<dbReference type="Proteomes" id="UP000594263">
    <property type="component" value="Unplaced"/>
</dbReference>
<proteinExistence type="predicted"/>
<feature type="transmembrane region" description="Helical" evidence="1">
    <location>
        <begin position="240"/>
        <end position="261"/>
    </location>
</feature>
<dbReference type="PANTHER" id="PTHR31414:SF18">
    <property type="entry name" value="TRANSMEMBRANE PROTEIN-RELATED"/>
    <property type="match status" value="1"/>
</dbReference>
<keyword evidence="2" id="KW-0732">Signal</keyword>
<feature type="transmembrane region" description="Helical" evidence="1">
    <location>
        <begin position="468"/>
        <end position="487"/>
    </location>
</feature>
<sequence length="509" mass="56044">MVFACTKWRLLLVFMAMCSAVAAAAGGFESEAKINLIQPDNISSLYRQSADDTIRADPLDNLRKYRGGYDVTNKHYWSSTVFTGIHGYAIGLLWLLCGVLFGGFLVASSCITGHKRMNKALKKQGHSFRHCDVLPLALAAGFTVLALIAGGLVLGENAQFYSRARKVVGIIIETADNASGTLYEATRALKSISKAMETSTVLIADPSALEFTSQELDTAAASILIQAKKNRRLINNALKILFITSTVTIALSLVAVIAISISGFVNFWKILRMLLAVCWILTFLCWLIFGVYFFIDNFASDTCTALDNFQQDPYNNTLSSLLPCKSMLPTKSALFNVSRQIYNLVEEVNLGLLLPSKSLPYGIQVCNPFTGQPDYFYQPDDCPTGTIRIGDIPKVLKQLTCSDTNTNNCTNGISEGNFDIIEHYATSIQTLLDAFPGMESLVECQTVKDAFTEITSKHCKPLKRCVRILWTATLILSVVMVTLVLTWTGKVYHNRSHHFSEGSKLSCCT</sequence>
<feature type="signal peptide" evidence="2">
    <location>
        <begin position="1"/>
        <end position="23"/>
    </location>
</feature>
<accession>A0A7N0ZXP7</accession>
<feature type="transmembrane region" description="Helical" evidence="1">
    <location>
        <begin position="273"/>
        <end position="295"/>
    </location>
</feature>
<dbReference type="Gramene" id="Kaladp0050s0078.1.v1.1">
    <property type="protein sequence ID" value="Kaladp0050s0078.1.v1.1"/>
    <property type="gene ID" value="Kaladp0050s0078.v1.1"/>
</dbReference>
<evidence type="ECO:0000313" key="3">
    <source>
        <dbReference type="EnsemblPlants" id="Kaladp0050s0078.1.v1.1"/>
    </source>
</evidence>
<evidence type="ECO:0000256" key="1">
    <source>
        <dbReference type="SAM" id="Phobius"/>
    </source>
</evidence>
<keyword evidence="1" id="KW-1133">Transmembrane helix</keyword>
<protein>
    <submittedName>
        <fullName evidence="3">Uncharacterized protein</fullName>
    </submittedName>
</protein>
<keyword evidence="1" id="KW-0472">Membrane</keyword>
<reference evidence="3" key="1">
    <citation type="submission" date="2021-01" db="UniProtKB">
        <authorList>
            <consortium name="EnsemblPlants"/>
        </authorList>
    </citation>
    <scope>IDENTIFICATION</scope>
</reference>
<organism evidence="3 4">
    <name type="scientific">Kalanchoe fedtschenkoi</name>
    <name type="common">Lavender scallops</name>
    <name type="synonym">South American air plant</name>
    <dbReference type="NCBI Taxonomy" id="63787"/>
    <lineage>
        <taxon>Eukaryota</taxon>
        <taxon>Viridiplantae</taxon>
        <taxon>Streptophyta</taxon>
        <taxon>Embryophyta</taxon>
        <taxon>Tracheophyta</taxon>
        <taxon>Spermatophyta</taxon>
        <taxon>Magnoliopsida</taxon>
        <taxon>eudicotyledons</taxon>
        <taxon>Gunneridae</taxon>
        <taxon>Pentapetalae</taxon>
        <taxon>Saxifragales</taxon>
        <taxon>Crassulaceae</taxon>
        <taxon>Kalanchoe</taxon>
    </lineage>
</organism>
<evidence type="ECO:0000313" key="4">
    <source>
        <dbReference type="Proteomes" id="UP000594263"/>
    </source>
</evidence>
<dbReference type="GO" id="GO:0016020">
    <property type="term" value="C:membrane"/>
    <property type="evidence" value="ECO:0007669"/>
    <property type="project" value="TreeGrafter"/>
</dbReference>
<keyword evidence="4" id="KW-1185">Reference proteome</keyword>